<dbReference type="GO" id="GO:0016810">
    <property type="term" value="F:hydrolase activity, acting on carbon-nitrogen (but not peptide) bonds"/>
    <property type="evidence" value="ECO:0007669"/>
    <property type="project" value="InterPro"/>
</dbReference>
<keyword evidence="3" id="KW-1185">Reference proteome</keyword>
<reference evidence="2 3" key="1">
    <citation type="submission" date="2018-01" db="EMBL/GenBank/DDBJ databases">
        <title>G. obscuriglobus.</title>
        <authorList>
            <person name="Franke J."/>
            <person name="Blomberg W."/>
            <person name="Selmecki A."/>
        </authorList>
    </citation>
    <scope>NUCLEOTIDE SEQUENCE [LARGE SCALE GENOMIC DNA]</scope>
    <source>
        <strain evidence="2 3">DSM 5831</strain>
    </source>
</reference>
<dbReference type="InterPro" id="IPR012027">
    <property type="entry name" value="Formylmethanofuran_DH_asu"/>
</dbReference>
<dbReference type="NCBIfam" id="TIGR03121">
    <property type="entry name" value="one_C_dehyd_A"/>
    <property type="match status" value="1"/>
</dbReference>
<dbReference type="InterPro" id="IPR011059">
    <property type="entry name" value="Metal-dep_hydrolase_composite"/>
</dbReference>
<organism evidence="2 3">
    <name type="scientific">Gemmata obscuriglobus</name>
    <dbReference type="NCBI Taxonomy" id="114"/>
    <lineage>
        <taxon>Bacteria</taxon>
        <taxon>Pseudomonadati</taxon>
        <taxon>Planctomycetota</taxon>
        <taxon>Planctomycetia</taxon>
        <taxon>Gemmatales</taxon>
        <taxon>Gemmataceae</taxon>
        <taxon>Gemmata</taxon>
    </lineage>
</organism>
<accession>A0A2Z3H598</accession>
<dbReference type="Gene3D" id="2.30.40.10">
    <property type="entry name" value="Urease, subunit C, domain 1"/>
    <property type="match status" value="1"/>
</dbReference>
<dbReference type="AlphaFoldDB" id="A0A2Z3H598"/>
<dbReference type="InterPro" id="IPR013108">
    <property type="entry name" value="Amidohydro_3"/>
</dbReference>
<dbReference type="EMBL" id="CP025958">
    <property type="protein sequence ID" value="AWM38847.1"/>
    <property type="molecule type" value="Genomic_DNA"/>
</dbReference>
<proteinExistence type="predicted"/>
<dbReference type="SUPFAM" id="SSF51338">
    <property type="entry name" value="Composite domain of metallo-dependent hydrolases"/>
    <property type="match status" value="2"/>
</dbReference>
<evidence type="ECO:0000259" key="1">
    <source>
        <dbReference type="Pfam" id="PF07969"/>
    </source>
</evidence>
<dbReference type="Pfam" id="PF07969">
    <property type="entry name" value="Amidohydro_3"/>
    <property type="match status" value="1"/>
</dbReference>
<sequence length="552" mass="60293">MALTKLAGGTVYDPANGVHGEVRDLWIDGGKVVAPPTDPTVHPARTIDLSGLVVMPGGVDMHAHIAGPKVNVARKLRPEDRRDNTPFLRTDLLRSGTLGSTPTTFTTGYLYAGLGYTTVFDAAIPPLGARHTHEEFHDTPVIDKGFFVLVGNNHYLMDQLGRGEPERARAFCGWLLNATRGYALKVVNPGGVEIWKQGGSGLAHFDDEVPGFGVSPRVIVNAVARTADELKLPHAAHIHCNQLGMPGNWSTTLDTMRAVEGHRGHFTHIQFHSYGGGPDDQGTFCSKVPQLAEYVNAHPNVTVDVGQVMFGETTSMTGDGPLGHFLHKVTGRKWFNGDTECEGGCGIVPIEYKEKSFVHALQWAIGLEWYLLVEDPWRVAMSTDHPNGGSFLAYPEICALLMSRDYRREVLKRLPEKLRAVCTLPDLEREYTLSEIAIVTRAGPARMLGLTHKGHLGAGADADITVYTPGADLKAMFELPRFVFKAGDLVVEHGEIRVVPYGPSLAVRPAFDEGAVPHIREWFEGAYSLRFANYAVGPEYASHGETLVPTRK</sequence>
<evidence type="ECO:0000313" key="3">
    <source>
        <dbReference type="Proteomes" id="UP000245802"/>
    </source>
</evidence>
<dbReference type="KEGG" id="gog:C1280_18910"/>
<dbReference type="SUPFAM" id="SSF51556">
    <property type="entry name" value="Metallo-dependent hydrolases"/>
    <property type="match status" value="1"/>
</dbReference>
<name>A0A2Z3H598_9BACT</name>
<dbReference type="InterPro" id="IPR050378">
    <property type="entry name" value="Metallo-dep_Hydrolases_sf"/>
</dbReference>
<dbReference type="PIRSF" id="PIRSF006453">
    <property type="entry name" value="FwdA"/>
    <property type="match status" value="1"/>
</dbReference>
<evidence type="ECO:0000313" key="2">
    <source>
        <dbReference type="EMBL" id="AWM38847.1"/>
    </source>
</evidence>
<dbReference type="PANTHER" id="PTHR11647:SF1">
    <property type="entry name" value="COLLAPSIN RESPONSE MEDIATOR PROTEIN"/>
    <property type="match status" value="1"/>
</dbReference>
<dbReference type="InterPro" id="IPR032466">
    <property type="entry name" value="Metal_Hydrolase"/>
</dbReference>
<dbReference type="OrthoDB" id="9775607at2"/>
<protein>
    <submittedName>
        <fullName evidence="2">Formylmethanofuran dehydrogenase subunit A</fullName>
    </submittedName>
</protein>
<dbReference type="RefSeq" id="WP_010050906.1">
    <property type="nucleotide sequence ID" value="NZ_CP025958.1"/>
</dbReference>
<gene>
    <name evidence="2" type="ORF">C1280_18910</name>
</gene>
<dbReference type="Proteomes" id="UP000245802">
    <property type="component" value="Chromosome"/>
</dbReference>
<dbReference type="PANTHER" id="PTHR11647">
    <property type="entry name" value="HYDRANTOINASE/DIHYDROPYRIMIDINASE FAMILY MEMBER"/>
    <property type="match status" value="1"/>
</dbReference>
<feature type="domain" description="Amidohydrolase 3" evidence="1">
    <location>
        <begin position="45"/>
        <end position="468"/>
    </location>
</feature>